<reference evidence="1 2" key="1">
    <citation type="submission" date="2024-10" db="EMBL/GenBank/DDBJ databases">
        <title>Updated reference genomes for cyclostephanoid diatoms.</title>
        <authorList>
            <person name="Roberts W.R."/>
            <person name="Alverson A.J."/>
        </authorList>
    </citation>
    <scope>NUCLEOTIDE SEQUENCE [LARGE SCALE GENOMIC DNA]</scope>
    <source>
        <strain evidence="1 2">AJA276-08</strain>
    </source>
</reference>
<dbReference type="Proteomes" id="UP001530315">
    <property type="component" value="Unassembled WGS sequence"/>
</dbReference>
<sequence>MPPLIGRNAAANTKGNNDSGGALCSALGQGYDCNRDDDTIFDKDGSSIESYAVYHDELVTALIDEAITKGGDETVVTDGQQAIEANSETRSSYKTRRNATKQLGIGSAGVPKLLKRARSDLTVGGGDKKYLLSDKTPPIRRSLTMNSKMSSNDPSGFFHQDCILRKEMGSDKQKSKLGFGLTNAKSNNSDGAPYATGREETLLKLQTKLSMLGDIESGKYGMAAEMLRSDAVAFAIQAHKVETRSILTLRMGFVSMSYGILLQWDCRTGLVELIVLRKMCRNDFLKGKENSDQSARESNLISESQRDLKVMKTPLLPPKPALIPVPLVDVSPTEVSLDSTSPLNFLQNQNASGRRKIPKLSLPPNPLAGIPSFLSGITSSKSEYFLSVSVLRVTGLFVDCDSCQNSNSAERKVNGALLRKHHTVRPFIRFSLGKHEHCTSVTRFNRGNAKWSHGHHNSCLLPCPPEGLRWFAGQEDLIVEVLNDWENPNSSGSVGISSKRHSPMLGVQSGEGTSSNKGRRIIAAVKVALASVNIEDEDDISAEGGMWKRHACKDGSSSTEITLPLRMNCCPNAPMGSISLKMTMKGPSRRGGVNTSSNPPAMSRANNIQVVNESIELGPLMRYMDGWSLGGGARETRDAATTKSWKKRQRLRWSKRFDLQTKRWSTLSPNSSSLKEEGGQGDGTLGWFTFLNIK</sequence>
<dbReference type="AlphaFoldDB" id="A0ABD3Q3H1"/>
<keyword evidence="2" id="KW-1185">Reference proteome</keyword>
<comment type="caution">
    <text evidence="1">The sequence shown here is derived from an EMBL/GenBank/DDBJ whole genome shotgun (WGS) entry which is preliminary data.</text>
</comment>
<evidence type="ECO:0000313" key="1">
    <source>
        <dbReference type="EMBL" id="KAL3794512.1"/>
    </source>
</evidence>
<proteinExistence type="predicted"/>
<evidence type="ECO:0000313" key="2">
    <source>
        <dbReference type="Proteomes" id="UP001530315"/>
    </source>
</evidence>
<accession>A0ABD3Q3H1</accession>
<organism evidence="1 2">
    <name type="scientific">Stephanodiscus triporus</name>
    <dbReference type="NCBI Taxonomy" id="2934178"/>
    <lineage>
        <taxon>Eukaryota</taxon>
        <taxon>Sar</taxon>
        <taxon>Stramenopiles</taxon>
        <taxon>Ochrophyta</taxon>
        <taxon>Bacillariophyta</taxon>
        <taxon>Coscinodiscophyceae</taxon>
        <taxon>Thalassiosirophycidae</taxon>
        <taxon>Stephanodiscales</taxon>
        <taxon>Stephanodiscaceae</taxon>
        <taxon>Stephanodiscus</taxon>
    </lineage>
</organism>
<dbReference type="EMBL" id="JALLAZ020000467">
    <property type="protein sequence ID" value="KAL3794512.1"/>
    <property type="molecule type" value="Genomic_DNA"/>
</dbReference>
<gene>
    <name evidence="1" type="ORF">ACHAW5_001322</name>
</gene>
<protein>
    <submittedName>
        <fullName evidence="1">Uncharacterized protein</fullName>
    </submittedName>
</protein>
<name>A0ABD3Q3H1_9STRA</name>